<dbReference type="AlphaFoldDB" id="A0A3M6U1Q1"/>
<dbReference type="EMBL" id="RCHS01002412">
    <property type="protein sequence ID" value="RMX47570.1"/>
    <property type="molecule type" value="Genomic_DNA"/>
</dbReference>
<gene>
    <name evidence="2" type="ORF">pdam_00018664</name>
</gene>
<accession>A0A3M6U1Q1</accession>
<sequence>MEGLAHGTSLIGEHKASEDRRSITHLTSGQNSDGLHRDLNKDRSQILVKNKLALNRNREKRRVIKERTKMTVKSLVESVLLAKAIILDETVDKGRDLKCIKRRRIIRKGLSLRFHTPLSEGVPLAQSVILPRPVDPREEKRDKERLKVIEELSREHVNPSFGDVIQIVASILRSVKVRRGLEKQNDYKRNLIAFDADTFAMRNKKPSTFEMDIQFVRNVICGRSSLDHDENPLTGCECSYCKKQRSKTGGQHYSNVPKDIPATDDTFVINGKVYTVFVPKQSFSGSAGPKTNTGSDNARN</sequence>
<keyword evidence="3" id="KW-1185">Reference proteome</keyword>
<feature type="region of interest" description="Disordered" evidence="1">
    <location>
        <begin position="1"/>
        <end position="40"/>
    </location>
</feature>
<protein>
    <submittedName>
        <fullName evidence="2">Uncharacterized protein</fullName>
    </submittedName>
</protein>
<name>A0A3M6U1Q1_POCDA</name>
<feature type="compositionally biased region" description="Basic and acidic residues" evidence="1">
    <location>
        <begin position="12"/>
        <end position="22"/>
    </location>
</feature>
<organism evidence="2 3">
    <name type="scientific">Pocillopora damicornis</name>
    <name type="common">Cauliflower coral</name>
    <name type="synonym">Millepora damicornis</name>
    <dbReference type="NCBI Taxonomy" id="46731"/>
    <lineage>
        <taxon>Eukaryota</taxon>
        <taxon>Metazoa</taxon>
        <taxon>Cnidaria</taxon>
        <taxon>Anthozoa</taxon>
        <taxon>Hexacorallia</taxon>
        <taxon>Scleractinia</taxon>
        <taxon>Astrocoeniina</taxon>
        <taxon>Pocilloporidae</taxon>
        <taxon>Pocillopora</taxon>
    </lineage>
</organism>
<reference evidence="2 3" key="1">
    <citation type="journal article" date="2018" name="Sci. Rep.">
        <title>Comparative analysis of the Pocillopora damicornis genome highlights role of immune system in coral evolution.</title>
        <authorList>
            <person name="Cunning R."/>
            <person name="Bay R.A."/>
            <person name="Gillette P."/>
            <person name="Baker A.C."/>
            <person name="Traylor-Knowles N."/>
        </authorList>
    </citation>
    <scope>NUCLEOTIDE SEQUENCE [LARGE SCALE GENOMIC DNA]</scope>
    <source>
        <strain evidence="2">RSMAS</strain>
        <tissue evidence="2">Whole animal</tissue>
    </source>
</reference>
<feature type="compositionally biased region" description="Polar residues" evidence="1">
    <location>
        <begin position="24"/>
        <end position="33"/>
    </location>
</feature>
<evidence type="ECO:0000313" key="2">
    <source>
        <dbReference type="EMBL" id="RMX47570.1"/>
    </source>
</evidence>
<proteinExistence type="predicted"/>
<comment type="caution">
    <text evidence="2">The sequence shown here is derived from an EMBL/GenBank/DDBJ whole genome shotgun (WGS) entry which is preliminary data.</text>
</comment>
<dbReference type="Proteomes" id="UP000275408">
    <property type="component" value="Unassembled WGS sequence"/>
</dbReference>
<dbReference type="OrthoDB" id="5987919at2759"/>
<evidence type="ECO:0000256" key="1">
    <source>
        <dbReference type="SAM" id="MobiDB-lite"/>
    </source>
</evidence>
<evidence type="ECO:0000313" key="3">
    <source>
        <dbReference type="Proteomes" id="UP000275408"/>
    </source>
</evidence>